<evidence type="ECO:0000256" key="7">
    <source>
        <dbReference type="ARBA" id="ARBA00022723"/>
    </source>
</evidence>
<keyword evidence="5" id="KW-0808">Transferase</keyword>
<evidence type="ECO:0000256" key="3">
    <source>
        <dbReference type="ARBA" id="ARBA00021330"/>
    </source>
</evidence>
<feature type="compositionally biased region" description="Basic residues" evidence="13">
    <location>
        <begin position="882"/>
        <end position="903"/>
    </location>
</feature>
<feature type="compositionally biased region" description="Low complexity" evidence="13">
    <location>
        <begin position="2096"/>
        <end position="2115"/>
    </location>
</feature>
<feature type="compositionally biased region" description="Basic residues" evidence="13">
    <location>
        <begin position="841"/>
        <end position="857"/>
    </location>
</feature>
<dbReference type="GeneID" id="113494504"/>
<dbReference type="CTD" id="36301"/>
<comment type="cofactor">
    <cofactor evidence="1">
        <name>Mg(2+)</name>
        <dbReference type="ChEBI" id="CHEBI:18420"/>
    </cofactor>
</comment>
<proteinExistence type="inferred from homology"/>
<dbReference type="KEGG" id="tnl:113494504"/>
<evidence type="ECO:0000256" key="2">
    <source>
        <dbReference type="ARBA" id="ARBA00009026"/>
    </source>
</evidence>
<dbReference type="SUPFAM" id="SSF53335">
    <property type="entry name" value="S-adenosyl-L-methionine-dependent methyltransferases"/>
    <property type="match status" value="1"/>
</dbReference>
<feature type="region of interest" description="Disordered" evidence="13">
    <location>
        <begin position="827"/>
        <end position="903"/>
    </location>
</feature>
<dbReference type="RefSeq" id="XP_026728680.1">
    <property type="nucleotide sequence ID" value="XM_026872879.1"/>
</dbReference>
<dbReference type="GO" id="GO:0005737">
    <property type="term" value="C:cytoplasm"/>
    <property type="evidence" value="ECO:0007669"/>
    <property type="project" value="TreeGrafter"/>
</dbReference>
<comment type="catalytic activity">
    <reaction evidence="12">
        <text>small RNA 3'-end nucleotide + S-adenosyl-L-methionine = small RNA 3'-end 2'-O-methylnucleotide + S-adenosyl-L-homocysteine + H(+)</text>
        <dbReference type="Rhea" id="RHEA:37887"/>
        <dbReference type="Rhea" id="RHEA-COMP:10415"/>
        <dbReference type="Rhea" id="RHEA-COMP:10416"/>
        <dbReference type="ChEBI" id="CHEBI:15378"/>
        <dbReference type="ChEBI" id="CHEBI:57856"/>
        <dbReference type="ChEBI" id="CHEBI:59789"/>
        <dbReference type="ChEBI" id="CHEBI:74896"/>
        <dbReference type="ChEBI" id="CHEBI:74898"/>
        <dbReference type="EC" id="2.1.1.386"/>
    </reaction>
</comment>
<keyword evidence="7" id="KW-0479">Metal-binding</keyword>
<dbReference type="GO" id="GO:0030422">
    <property type="term" value="P:siRNA processing"/>
    <property type="evidence" value="ECO:0007669"/>
    <property type="project" value="TreeGrafter"/>
</dbReference>
<feature type="compositionally biased region" description="Polar residues" evidence="13">
    <location>
        <begin position="872"/>
        <end position="881"/>
    </location>
</feature>
<feature type="compositionally biased region" description="Low complexity" evidence="13">
    <location>
        <begin position="1598"/>
        <end position="1616"/>
    </location>
</feature>
<evidence type="ECO:0000256" key="6">
    <source>
        <dbReference type="ARBA" id="ARBA00022691"/>
    </source>
</evidence>
<feature type="compositionally biased region" description="Basic residues" evidence="13">
    <location>
        <begin position="1617"/>
        <end position="1629"/>
    </location>
</feature>
<evidence type="ECO:0000256" key="5">
    <source>
        <dbReference type="ARBA" id="ARBA00022679"/>
    </source>
</evidence>
<evidence type="ECO:0000256" key="12">
    <source>
        <dbReference type="ARBA" id="ARBA00048418"/>
    </source>
</evidence>
<keyword evidence="9" id="KW-0694">RNA-binding</keyword>
<gene>
    <name evidence="15" type="primary">LOC113494504</name>
</gene>
<keyword evidence="10" id="KW-0943">RNA-mediated gene silencing</keyword>
<feature type="region of interest" description="Disordered" evidence="13">
    <location>
        <begin position="2178"/>
        <end position="2199"/>
    </location>
</feature>
<protein>
    <recommendedName>
        <fullName evidence="3">Small RNA 2'-O-methyltransferase</fullName>
        <ecNumber evidence="11">2.1.1.386</ecNumber>
    </recommendedName>
</protein>
<dbReference type="GO" id="GO:0001510">
    <property type="term" value="P:RNA methylation"/>
    <property type="evidence" value="ECO:0007669"/>
    <property type="project" value="InterPro"/>
</dbReference>
<dbReference type="InterPro" id="IPR026610">
    <property type="entry name" value="Hen1"/>
</dbReference>
<evidence type="ECO:0000256" key="13">
    <source>
        <dbReference type="SAM" id="MobiDB-lite"/>
    </source>
</evidence>
<dbReference type="GO" id="GO:0034587">
    <property type="term" value="P:piRNA processing"/>
    <property type="evidence" value="ECO:0007669"/>
    <property type="project" value="TreeGrafter"/>
</dbReference>
<comment type="similarity">
    <text evidence="2">Belongs to the methyltransferase superfamily. HEN1 family.</text>
</comment>
<evidence type="ECO:0000256" key="11">
    <source>
        <dbReference type="ARBA" id="ARBA00035025"/>
    </source>
</evidence>
<evidence type="ECO:0000256" key="8">
    <source>
        <dbReference type="ARBA" id="ARBA00022842"/>
    </source>
</evidence>
<evidence type="ECO:0000313" key="14">
    <source>
        <dbReference type="Proteomes" id="UP000322000"/>
    </source>
</evidence>
<feature type="region of interest" description="Disordered" evidence="13">
    <location>
        <begin position="2082"/>
        <end position="2116"/>
    </location>
</feature>
<dbReference type="OrthoDB" id="2154311at2759"/>
<dbReference type="Proteomes" id="UP000322000">
    <property type="component" value="Chromosome 5"/>
</dbReference>
<feature type="compositionally biased region" description="Low complexity" evidence="13">
    <location>
        <begin position="1563"/>
        <end position="1591"/>
    </location>
</feature>
<dbReference type="GO" id="GO:0005634">
    <property type="term" value="C:nucleus"/>
    <property type="evidence" value="ECO:0007669"/>
    <property type="project" value="TreeGrafter"/>
</dbReference>
<accession>A0A7E5VK56</accession>
<dbReference type="PANTHER" id="PTHR21404:SF3">
    <property type="entry name" value="SMALL RNA 2'-O-METHYLTRANSFERASE"/>
    <property type="match status" value="1"/>
</dbReference>
<name>A0A7E5VK56_TRINI</name>
<keyword evidence="14" id="KW-1185">Reference proteome</keyword>
<organism evidence="14 15">
    <name type="scientific">Trichoplusia ni</name>
    <name type="common">Cabbage looper</name>
    <dbReference type="NCBI Taxonomy" id="7111"/>
    <lineage>
        <taxon>Eukaryota</taxon>
        <taxon>Metazoa</taxon>
        <taxon>Ecdysozoa</taxon>
        <taxon>Arthropoda</taxon>
        <taxon>Hexapoda</taxon>
        <taxon>Insecta</taxon>
        <taxon>Pterygota</taxon>
        <taxon>Neoptera</taxon>
        <taxon>Endopterygota</taxon>
        <taxon>Lepidoptera</taxon>
        <taxon>Glossata</taxon>
        <taxon>Ditrysia</taxon>
        <taxon>Noctuoidea</taxon>
        <taxon>Noctuidae</taxon>
        <taxon>Plusiinae</taxon>
        <taxon>Trichoplusia</taxon>
    </lineage>
</organism>
<dbReference type="GO" id="GO:0046872">
    <property type="term" value="F:metal ion binding"/>
    <property type="evidence" value="ECO:0007669"/>
    <property type="project" value="UniProtKB-KW"/>
</dbReference>
<feature type="compositionally biased region" description="Low complexity" evidence="13">
    <location>
        <begin position="1736"/>
        <end position="1748"/>
    </location>
</feature>
<reference evidence="15" key="1">
    <citation type="submission" date="2025-08" db="UniProtKB">
        <authorList>
            <consortium name="RefSeq"/>
        </authorList>
    </citation>
    <scope>IDENTIFICATION</scope>
</reference>
<keyword evidence="4" id="KW-0489">Methyltransferase</keyword>
<feature type="region of interest" description="Disordered" evidence="13">
    <location>
        <begin position="1558"/>
        <end position="1651"/>
    </location>
</feature>
<evidence type="ECO:0000256" key="4">
    <source>
        <dbReference type="ARBA" id="ARBA00022603"/>
    </source>
</evidence>
<dbReference type="PANTHER" id="PTHR21404">
    <property type="entry name" value="HEN1"/>
    <property type="match status" value="1"/>
</dbReference>
<dbReference type="GO" id="GO:0090486">
    <property type="term" value="F:small RNA 2'-O-methyltransferase activity"/>
    <property type="evidence" value="ECO:0007669"/>
    <property type="project" value="UniProtKB-EC"/>
</dbReference>
<evidence type="ECO:0000256" key="1">
    <source>
        <dbReference type="ARBA" id="ARBA00001946"/>
    </source>
</evidence>
<dbReference type="InterPro" id="IPR029063">
    <property type="entry name" value="SAM-dependent_MTases_sf"/>
</dbReference>
<feature type="compositionally biased region" description="Basic and acidic residues" evidence="13">
    <location>
        <begin position="1630"/>
        <end position="1643"/>
    </location>
</feature>
<dbReference type="Gene3D" id="3.40.50.150">
    <property type="entry name" value="Vaccinia Virus protein VP39"/>
    <property type="match status" value="1"/>
</dbReference>
<keyword evidence="8" id="KW-0460">Magnesium</keyword>
<dbReference type="GO" id="GO:0003723">
    <property type="term" value="F:RNA binding"/>
    <property type="evidence" value="ECO:0007669"/>
    <property type="project" value="UniProtKB-KW"/>
</dbReference>
<dbReference type="EC" id="2.1.1.386" evidence="11"/>
<feature type="region of interest" description="Disordered" evidence="13">
    <location>
        <begin position="1678"/>
        <end position="1748"/>
    </location>
</feature>
<evidence type="ECO:0000313" key="15">
    <source>
        <dbReference type="RefSeq" id="XP_026728680.1"/>
    </source>
</evidence>
<keyword evidence="6" id="KW-0949">S-adenosyl-L-methionine</keyword>
<feature type="compositionally biased region" description="Low complexity" evidence="13">
    <location>
        <begin position="2179"/>
        <end position="2191"/>
    </location>
</feature>
<evidence type="ECO:0000256" key="9">
    <source>
        <dbReference type="ARBA" id="ARBA00022884"/>
    </source>
</evidence>
<sequence>MIVALQTLVFFRESLLTALDRLLRPYYKQLTLAFSRNGAIADDEEPEEQVFAEFDDDKGVVFYPPMYAQRYAAVSDCLMDDRWYGKLEKVVDFGYHDMSFVKYLKEVPGIHCILGVDIETIPLRCSSDLLGGDDYAPKRETPLQVILFQGNAADPDYRLIGCDAVVAIEMIEHMLPHDLDRLVHTVFGFIKPWIVIFTTPNADFNVLFKALEKNGLRRWDHLFEWTREQFHDWCSNIVVRYPQYTVTCQGIGPGPPGTLHYGCCSQLALFISKDYHKQQDLHLNSLALVTTPSPNNYSEVFEGWESENETRNENFVTPPKIGDSLTELIYPQKQSHVTLVISSTLCTMPSFSVDSYTYHDKTLQCNLDTEVGKSFLMFDNEQYFDVVIPRRRVSHKVYEIEDVYSRLNCTTLQIKKFSKTTQNLMAKNKIDSLVHTREVVDEIRHLTKTLNFNKIAQNQHGDGGSQIWANINWGENAPYWNQYYTIVKEYNYPFETKSEEVRILDLVSEEINRMVDTQCDEEFSVDVNRLEIPLTHLMTVVQHITDDVNKVRDLLEWNGYEIINDVVIHSRLVVDTTSVVTHEEEWQDNDTVSDWDTTDVHSTTMSDGSTVVPDHHELCPKGRCLRRALDTKVRNLRAMLSADEDITTELDRVVCRLMKLALQTSRGRQSPPPTRWMQCKLLDLLTLTEKAIGRRKKHFLESYPVKALEFEVPEVKLPQNEVDQDIRVKEIVDKYRHLLQPLEKTTNTDVKISPINEIETEDDFLSTTSNEFMKGISPSLVIPQPVFSSEVFVPEQPPPKVSPLERTKAWLDEDVEVVPYPKHDVTYEQNISSGDTDHSHTNARHKHKKSGKKHKATNNKEIKESEPPLCKPSQSKSSNTKYKIKRELKNKKKSSGTRISKKVLNKKKSSYSSLFKNAGGKHSSTGYESYIVKPNKKSDEVQYKNKAAAKPIPESLIELCHPELRAEKHVKEHKVASIPDESNTVMSNHTSNISATEESCHIDIVMQDFEETIALRRTIGTDADESAEVVEKDAVETSSAEIDENLCTKHEVSTENVQSQTIFLNDINEPSTSKGIRHNLSTDVQCGPDTLAAYPMLSASTSLVRMPQVFSTGIKICDAVADVKSKGTDFGTSTQDNFNLTTISPRQRSIGIKIKDSDANLCTQTDSTITITSPVPHSDTAELTYTVSHSPQVNSLVSSPETKLLKPISSTLKIEDSGSEFCEPSIASSTKTLSYFMNVSKNTSDILIECSVSKEGQVIEKKPNVKCSRPKLCCGGIHIHSYREKQVCEDIVYQGEWQRCRPKTLARKKMYNTVTTRKVAEAHLRKKKEMLKDKKATSADKLAIKGVEKKESKTESKKTAQMRLTRLLKIKQETASHDQIRKSSLVKINKSIVKLSAKAMKIPRPVKTVTKVSSKIAMGAITSKNTKSTFTVKRPAILPNINVQKEIEKQKQKKSCIPLYLKRTPNTNKNNLNKSLDSANDAMKDEIEKIANKVAPLARSKTDEIRKDLMNFTDEVRENISYIVFRNDIHEKNESTDDQSENPKDHNKVIAKQLESVLKRSHSPSSPNSSTCSSPNSVATVRAASARSKNYSNRRHSSSSYKSSLNNSESDNNTPTKNKKVVKRCKSSKKTADSKDVDNKENVPESTKNFAPKDKEKIVKLPFVSRHKNVYIAQMKTESASTANAVPRNRAQIAKKSSIKIPTPGDNDEKRLSTSPTLSKKRSIKSDTSSAYEDCNQSQSESNGSSESANMVLVLEQPPKHEVLSGANNTLHISSAETVAVKSDNIVIAEWVQNASLHSQASSILNSMRQILEETLDIIVNPHEHTLQESKTVTLSRDDIQKLKLDKHGSPRNKAVVSTNENFNSSFLENNIENALNRTFDSVLGDESTVSLNDTRLTVTDLDLLSFKSITSVSKYSEYYLADNDFNNTSQPIEVTQAPNRNSVQDIYERKEPHPVQNAGGALAVQAFSGFSINGEPVAGDQPDSIALIDSETGSLAVDINRQATSEELFISGRSSDSYESCLIDEDAVVPNWLFQIISQQHSVEEDAEPALLAPVDAPLAEPLYDANGNVIEPAMVGVGAGAGDGRGMHSDHSQDSSGRGTSLSSSDTSSGPQSEVSAILIDPSTFTGQFELLRDSTADTLVPLEANQSSSPSHTYRIDDDNGTLIGVHDDRATLNGASDVDADISSIDTDVPDSSDN</sequence>
<evidence type="ECO:0000256" key="10">
    <source>
        <dbReference type="ARBA" id="ARBA00023158"/>
    </source>
</evidence>
<dbReference type="InParanoid" id="A0A7E5VK56"/>